<dbReference type="InterPro" id="IPR004100">
    <property type="entry name" value="ATPase_F1/V1/A1_a/bsu_N"/>
</dbReference>
<dbReference type="Gene3D" id="3.40.50.300">
    <property type="entry name" value="P-loop containing nucleotide triphosphate hydrolases"/>
    <property type="match status" value="1"/>
</dbReference>
<evidence type="ECO:0000259" key="10">
    <source>
        <dbReference type="Pfam" id="PF02874"/>
    </source>
</evidence>
<evidence type="ECO:0000256" key="4">
    <source>
        <dbReference type="ARBA" id="ARBA00022741"/>
    </source>
</evidence>
<evidence type="ECO:0000256" key="3">
    <source>
        <dbReference type="ARBA" id="ARBA00022448"/>
    </source>
</evidence>
<keyword evidence="4" id="KW-0547">Nucleotide-binding</keyword>
<gene>
    <name evidence="11" type="ORF">RFI_29522</name>
</gene>
<accession>X6M337</accession>
<dbReference type="AlphaFoldDB" id="X6M337"/>
<evidence type="ECO:0000256" key="7">
    <source>
        <dbReference type="ARBA" id="ARBA00023136"/>
    </source>
</evidence>
<evidence type="ECO:0000313" key="12">
    <source>
        <dbReference type="Proteomes" id="UP000023152"/>
    </source>
</evidence>
<dbReference type="InterPro" id="IPR036121">
    <property type="entry name" value="ATPase_F1/V1/A1_a/bsu_N_sf"/>
</dbReference>
<protein>
    <submittedName>
        <fullName evidence="11">F0F1 ATP synthase subunit beta</fullName>
    </submittedName>
</protein>
<comment type="similarity">
    <text evidence="2">Belongs to the ATPase alpha/beta chains family.</text>
</comment>
<proteinExistence type="inferred from homology"/>
<evidence type="ECO:0000256" key="5">
    <source>
        <dbReference type="ARBA" id="ARBA00022840"/>
    </source>
</evidence>
<keyword evidence="12" id="KW-1185">Reference proteome</keyword>
<dbReference type="GO" id="GO:0045259">
    <property type="term" value="C:proton-transporting ATP synthase complex"/>
    <property type="evidence" value="ECO:0007669"/>
    <property type="project" value="UniProtKB-KW"/>
</dbReference>
<evidence type="ECO:0000256" key="1">
    <source>
        <dbReference type="ARBA" id="ARBA00004370"/>
    </source>
</evidence>
<keyword evidence="6" id="KW-0406">Ion transport</keyword>
<comment type="subcellular location">
    <subcellularLocation>
        <location evidence="1">Membrane</location>
    </subcellularLocation>
</comment>
<dbReference type="PANTHER" id="PTHR15184:SF71">
    <property type="entry name" value="ATP SYNTHASE SUBUNIT BETA, MITOCHONDRIAL"/>
    <property type="match status" value="1"/>
</dbReference>
<keyword evidence="3" id="KW-0813">Transport</keyword>
<dbReference type="Pfam" id="PF02874">
    <property type="entry name" value="ATP-synt_ab_N"/>
    <property type="match status" value="1"/>
</dbReference>
<dbReference type="Proteomes" id="UP000023152">
    <property type="component" value="Unassembled WGS sequence"/>
</dbReference>
<feature type="non-terminal residue" evidence="11">
    <location>
        <position position="241"/>
    </location>
</feature>
<evidence type="ECO:0000256" key="2">
    <source>
        <dbReference type="ARBA" id="ARBA00008936"/>
    </source>
</evidence>
<dbReference type="GO" id="GO:0046933">
    <property type="term" value="F:proton-transporting ATP synthase activity, rotational mechanism"/>
    <property type="evidence" value="ECO:0007669"/>
    <property type="project" value="TreeGrafter"/>
</dbReference>
<keyword evidence="7" id="KW-0472">Membrane</keyword>
<reference evidence="11 12" key="1">
    <citation type="journal article" date="2013" name="Curr. Biol.">
        <title>The Genome of the Foraminiferan Reticulomyxa filosa.</title>
        <authorList>
            <person name="Glockner G."/>
            <person name="Hulsmann N."/>
            <person name="Schleicher M."/>
            <person name="Noegel A.A."/>
            <person name="Eichinger L."/>
            <person name="Gallinger C."/>
            <person name="Pawlowski J."/>
            <person name="Sierra R."/>
            <person name="Euteneuer U."/>
            <person name="Pillet L."/>
            <person name="Moustafa A."/>
            <person name="Platzer M."/>
            <person name="Groth M."/>
            <person name="Szafranski K."/>
            <person name="Schliwa M."/>
        </authorList>
    </citation>
    <scope>NUCLEOTIDE SEQUENCE [LARGE SCALE GENOMIC DNA]</scope>
</reference>
<evidence type="ECO:0000313" key="11">
    <source>
        <dbReference type="EMBL" id="ETO07867.1"/>
    </source>
</evidence>
<keyword evidence="9" id="KW-0066">ATP synthesis</keyword>
<keyword evidence="5" id="KW-0067">ATP-binding</keyword>
<dbReference type="InterPro" id="IPR027417">
    <property type="entry name" value="P-loop_NTPase"/>
</dbReference>
<dbReference type="GO" id="GO:0005524">
    <property type="term" value="F:ATP binding"/>
    <property type="evidence" value="ECO:0007669"/>
    <property type="project" value="UniProtKB-KW"/>
</dbReference>
<evidence type="ECO:0000256" key="6">
    <source>
        <dbReference type="ARBA" id="ARBA00023065"/>
    </source>
</evidence>
<dbReference type="Gene3D" id="2.40.10.170">
    <property type="match status" value="1"/>
</dbReference>
<comment type="caution">
    <text evidence="11">The sequence shown here is derived from an EMBL/GenBank/DDBJ whole genome shotgun (WGS) entry which is preliminary data.</text>
</comment>
<dbReference type="SUPFAM" id="SSF50615">
    <property type="entry name" value="N-terminal domain of alpha and beta subunits of F1 ATP synthase"/>
    <property type="match status" value="1"/>
</dbReference>
<dbReference type="InterPro" id="IPR050053">
    <property type="entry name" value="ATPase_alpha/beta_chains"/>
</dbReference>
<evidence type="ECO:0000256" key="9">
    <source>
        <dbReference type="ARBA" id="ARBA00023310"/>
    </source>
</evidence>
<dbReference type="OrthoDB" id="14523at2759"/>
<dbReference type="PANTHER" id="PTHR15184">
    <property type="entry name" value="ATP SYNTHASE"/>
    <property type="match status" value="1"/>
</dbReference>
<keyword evidence="8" id="KW-0139">CF(1)</keyword>
<name>X6M337_RETFI</name>
<evidence type="ECO:0000256" key="8">
    <source>
        <dbReference type="ARBA" id="ARBA00023196"/>
    </source>
</evidence>
<sequence length="241" mass="27687">MFRLARNVHNSSEYFMKACRASVPRVQNRWLQFPEYHPKDLRYYFLTEEEFYAIKKTDNLSDAPFSFDKLTGFSGAPLAAKEYWADKDEVVDYLLQKIQDQEDPGPAFDPYARFNKKPDPDTESDAVIVAINGVVVDLKLRPDVHCAIWDAFEVRGTQDRIVMEVACWEGESLVRCITMEDPYDLFPGMELTWLKGPIQVPVGKSVLGRVMNVLGDPDDQRGEIEGPRWGIHRPAPGLWDR</sequence>
<organism evidence="11 12">
    <name type="scientific">Reticulomyxa filosa</name>
    <dbReference type="NCBI Taxonomy" id="46433"/>
    <lineage>
        <taxon>Eukaryota</taxon>
        <taxon>Sar</taxon>
        <taxon>Rhizaria</taxon>
        <taxon>Retaria</taxon>
        <taxon>Foraminifera</taxon>
        <taxon>Monothalamids</taxon>
        <taxon>Reticulomyxidae</taxon>
        <taxon>Reticulomyxa</taxon>
    </lineage>
</organism>
<feature type="domain" description="ATPase F1/V1/A1 complex alpha/beta subunit N-terminal" evidence="10">
    <location>
        <begin position="128"/>
        <end position="190"/>
    </location>
</feature>
<dbReference type="EMBL" id="ASPP01025633">
    <property type="protein sequence ID" value="ETO07867.1"/>
    <property type="molecule type" value="Genomic_DNA"/>
</dbReference>